<evidence type="ECO:0000256" key="2">
    <source>
        <dbReference type="ARBA" id="ARBA00023125"/>
    </source>
</evidence>
<evidence type="ECO:0000313" key="6">
    <source>
        <dbReference type="Proteomes" id="UP000013024"/>
    </source>
</evidence>
<dbReference type="RefSeq" id="WP_005046722.1">
    <property type="nucleotide sequence ID" value="NZ_KB849780.1"/>
</dbReference>
<dbReference type="GeneID" id="92919836"/>
<evidence type="ECO:0000256" key="3">
    <source>
        <dbReference type="ARBA" id="ARBA00023163"/>
    </source>
</evidence>
<dbReference type="PANTHER" id="PTHR47894">
    <property type="entry name" value="HTH-TYPE TRANSCRIPTIONAL REGULATOR GADX"/>
    <property type="match status" value="1"/>
</dbReference>
<sequence length="358" mass="41460">MTAGGLHKKIRDNSGSKVLIGLVIHFLEHVNFFGINREELLLQGELIDDKLSDSNQCVALYHFERMITYTYNTCKNPVIALDFFQKMDSTAYGVLGHLVPLSSNLKQAIDTLKEFQPLIGCIGDISLQLRSDTVYWKWDCRSDDPIFNRCANEYNLAWWVSLIRLVRNEQFSVLKAVHFKHSLAKPELQNYYNEFFGCSVYFDQPETALLLLPKSLNMALRTGNAGLYESVRIFASKLLEQQKAEKNFTQQVKSQIYLLLHKDKLSRENVAEQLGVNVRTLSRKLQQDGNLSYSTLLDQVRFELAINYLEVHHEHSVLFISKALGFYTSHSFISWFKSKTNLTPMQYRKNKNTEYPQY</sequence>
<reference evidence="5 6" key="1">
    <citation type="submission" date="2013-02" db="EMBL/GenBank/DDBJ databases">
        <title>The Genome Sequence of Acinetobacter calcoaceticus CIP 81.8.</title>
        <authorList>
            <consortium name="The Broad Institute Genome Sequencing Platform"/>
            <consortium name="The Broad Institute Genome Sequencing Center for Infectious Disease"/>
            <person name="Cerqueira G."/>
            <person name="Feldgarden M."/>
            <person name="Courvalin P."/>
            <person name="Perichon B."/>
            <person name="Grillot-Courvalin C."/>
            <person name="Clermont D."/>
            <person name="Rocha E."/>
            <person name="Yoon E.-J."/>
            <person name="Nemec A."/>
            <person name="Walker B."/>
            <person name="Young S.K."/>
            <person name="Zeng Q."/>
            <person name="Gargeya S."/>
            <person name="Fitzgerald M."/>
            <person name="Haas B."/>
            <person name="Abouelleil A."/>
            <person name="Alvarado L."/>
            <person name="Arachchi H.M."/>
            <person name="Berlin A.M."/>
            <person name="Chapman S.B."/>
            <person name="Dewar J."/>
            <person name="Goldberg J."/>
            <person name="Griggs A."/>
            <person name="Gujja S."/>
            <person name="Hansen M."/>
            <person name="Howarth C."/>
            <person name="Imamovic A."/>
            <person name="Larimer J."/>
            <person name="McCowan C."/>
            <person name="Murphy C."/>
            <person name="Neiman D."/>
            <person name="Pearson M."/>
            <person name="Priest M."/>
            <person name="Roberts A."/>
            <person name="Saif S."/>
            <person name="Shea T."/>
            <person name="Sisk P."/>
            <person name="Sykes S."/>
            <person name="Wortman J."/>
            <person name="Nusbaum C."/>
            <person name="Birren B."/>
        </authorList>
    </citation>
    <scope>NUCLEOTIDE SEQUENCE [LARGE SCALE GENOMIC DNA]</scope>
    <source>
        <strain evidence="5 6">CIP 81.8</strain>
    </source>
</reference>
<dbReference type="SUPFAM" id="SSF46689">
    <property type="entry name" value="Homeodomain-like"/>
    <property type="match status" value="1"/>
</dbReference>
<name>A0ABN0K556_ACICA</name>
<keyword evidence="6" id="KW-1185">Reference proteome</keyword>
<gene>
    <name evidence="5" type="ORF">F936_01783</name>
</gene>
<keyword evidence="2" id="KW-0238">DNA-binding</keyword>
<dbReference type="Proteomes" id="UP000013024">
    <property type="component" value="Unassembled WGS sequence"/>
</dbReference>
<dbReference type="Pfam" id="PF12833">
    <property type="entry name" value="HTH_18"/>
    <property type="match status" value="1"/>
</dbReference>
<dbReference type="PROSITE" id="PS01124">
    <property type="entry name" value="HTH_ARAC_FAMILY_2"/>
    <property type="match status" value="1"/>
</dbReference>
<evidence type="ECO:0000256" key="1">
    <source>
        <dbReference type="ARBA" id="ARBA00023015"/>
    </source>
</evidence>
<dbReference type="PANTHER" id="PTHR47894:SF1">
    <property type="entry name" value="HTH-TYPE TRANSCRIPTIONAL REGULATOR VQSM"/>
    <property type="match status" value="1"/>
</dbReference>
<dbReference type="SMART" id="SM00342">
    <property type="entry name" value="HTH_ARAC"/>
    <property type="match status" value="1"/>
</dbReference>
<organism evidence="5 6">
    <name type="scientific">Acinetobacter calcoaceticus DSM 30006 = CIP 81.8</name>
    <dbReference type="NCBI Taxonomy" id="981331"/>
    <lineage>
        <taxon>Bacteria</taxon>
        <taxon>Pseudomonadati</taxon>
        <taxon>Pseudomonadota</taxon>
        <taxon>Gammaproteobacteria</taxon>
        <taxon>Moraxellales</taxon>
        <taxon>Moraxellaceae</taxon>
        <taxon>Acinetobacter</taxon>
        <taxon>Acinetobacter calcoaceticus/baumannii complex</taxon>
    </lineage>
</organism>
<keyword evidence="1" id="KW-0805">Transcription regulation</keyword>
<keyword evidence="3" id="KW-0804">Transcription</keyword>
<accession>A0ABN0K556</accession>
<dbReference type="InterPro" id="IPR018060">
    <property type="entry name" value="HTH_AraC"/>
</dbReference>
<proteinExistence type="predicted"/>
<dbReference type="Gene3D" id="1.10.10.60">
    <property type="entry name" value="Homeodomain-like"/>
    <property type="match status" value="1"/>
</dbReference>
<evidence type="ECO:0000259" key="4">
    <source>
        <dbReference type="PROSITE" id="PS01124"/>
    </source>
</evidence>
<dbReference type="Pfam" id="PF12625">
    <property type="entry name" value="Arabinose_bd"/>
    <property type="match status" value="1"/>
</dbReference>
<dbReference type="InterPro" id="IPR032687">
    <property type="entry name" value="AraC-type_N"/>
</dbReference>
<comment type="caution">
    <text evidence="5">The sequence shown here is derived from an EMBL/GenBank/DDBJ whole genome shotgun (WGS) entry which is preliminary data.</text>
</comment>
<evidence type="ECO:0000313" key="5">
    <source>
        <dbReference type="EMBL" id="ENV98700.1"/>
    </source>
</evidence>
<dbReference type="InterPro" id="IPR009057">
    <property type="entry name" value="Homeodomain-like_sf"/>
</dbReference>
<dbReference type="EMBL" id="APQI01000004">
    <property type="protein sequence ID" value="ENV98700.1"/>
    <property type="molecule type" value="Genomic_DNA"/>
</dbReference>
<feature type="domain" description="HTH araC/xylS-type" evidence="4">
    <location>
        <begin position="250"/>
        <end position="350"/>
    </location>
</feature>
<protein>
    <recommendedName>
        <fullName evidence="4">HTH araC/xylS-type domain-containing protein</fullName>
    </recommendedName>
</protein>